<dbReference type="Proteomes" id="UP000886523">
    <property type="component" value="Unassembled WGS sequence"/>
</dbReference>
<accession>A0A9P6AZR8</accession>
<organism evidence="1 2">
    <name type="scientific">Hydnum rufescens UP504</name>
    <dbReference type="NCBI Taxonomy" id="1448309"/>
    <lineage>
        <taxon>Eukaryota</taxon>
        <taxon>Fungi</taxon>
        <taxon>Dikarya</taxon>
        <taxon>Basidiomycota</taxon>
        <taxon>Agaricomycotina</taxon>
        <taxon>Agaricomycetes</taxon>
        <taxon>Cantharellales</taxon>
        <taxon>Hydnaceae</taxon>
        <taxon>Hydnum</taxon>
    </lineage>
</organism>
<protein>
    <submittedName>
        <fullName evidence="1">Uncharacterized protein</fullName>
    </submittedName>
</protein>
<comment type="caution">
    <text evidence="1">The sequence shown here is derived from an EMBL/GenBank/DDBJ whole genome shotgun (WGS) entry which is preliminary data.</text>
</comment>
<keyword evidence="2" id="KW-1185">Reference proteome</keyword>
<dbReference type="AlphaFoldDB" id="A0A9P6AZR8"/>
<dbReference type="EMBL" id="MU128954">
    <property type="protein sequence ID" value="KAF9515008.1"/>
    <property type="molecule type" value="Genomic_DNA"/>
</dbReference>
<gene>
    <name evidence="1" type="ORF">BS47DRAFT_1391937</name>
</gene>
<evidence type="ECO:0000313" key="2">
    <source>
        <dbReference type="Proteomes" id="UP000886523"/>
    </source>
</evidence>
<reference evidence="1" key="1">
    <citation type="journal article" date="2020" name="Nat. Commun.">
        <title>Large-scale genome sequencing of mycorrhizal fungi provides insights into the early evolution of symbiotic traits.</title>
        <authorList>
            <person name="Miyauchi S."/>
            <person name="Kiss E."/>
            <person name="Kuo A."/>
            <person name="Drula E."/>
            <person name="Kohler A."/>
            <person name="Sanchez-Garcia M."/>
            <person name="Morin E."/>
            <person name="Andreopoulos B."/>
            <person name="Barry K.W."/>
            <person name="Bonito G."/>
            <person name="Buee M."/>
            <person name="Carver A."/>
            <person name="Chen C."/>
            <person name="Cichocki N."/>
            <person name="Clum A."/>
            <person name="Culley D."/>
            <person name="Crous P.W."/>
            <person name="Fauchery L."/>
            <person name="Girlanda M."/>
            <person name="Hayes R.D."/>
            <person name="Keri Z."/>
            <person name="LaButti K."/>
            <person name="Lipzen A."/>
            <person name="Lombard V."/>
            <person name="Magnuson J."/>
            <person name="Maillard F."/>
            <person name="Murat C."/>
            <person name="Nolan M."/>
            <person name="Ohm R.A."/>
            <person name="Pangilinan J."/>
            <person name="Pereira M.F."/>
            <person name="Perotto S."/>
            <person name="Peter M."/>
            <person name="Pfister S."/>
            <person name="Riley R."/>
            <person name="Sitrit Y."/>
            <person name="Stielow J.B."/>
            <person name="Szollosi G."/>
            <person name="Zifcakova L."/>
            <person name="Stursova M."/>
            <person name="Spatafora J.W."/>
            <person name="Tedersoo L."/>
            <person name="Vaario L.M."/>
            <person name="Yamada A."/>
            <person name="Yan M."/>
            <person name="Wang P."/>
            <person name="Xu J."/>
            <person name="Bruns T."/>
            <person name="Baldrian P."/>
            <person name="Vilgalys R."/>
            <person name="Dunand C."/>
            <person name="Henrissat B."/>
            <person name="Grigoriev I.V."/>
            <person name="Hibbett D."/>
            <person name="Nagy L.G."/>
            <person name="Martin F.M."/>
        </authorList>
    </citation>
    <scope>NUCLEOTIDE SEQUENCE</scope>
    <source>
        <strain evidence="1">UP504</strain>
    </source>
</reference>
<sequence>MRSTPLLFVDVNLDDSNRASKDGELWDFCNLELCCTESTYLIMDDDVTNKESSDEADVVTRTDNSSLAQVAVNLLDLLSTVLGAIRAREGGSSRESALMQGMTGPPYRRGIKITNITSGLDVFCSSEESQRQAHAENRAGVVERGGHPLLATPGLRYDRTLRSALSFSKWGCMGETWECGRGPLFPVSTVLFQEPCTAALRSQALSMGHVAIV</sequence>
<proteinExistence type="predicted"/>
<name>A0A9P6AZR8_9AGAM</name>
<evidence type="ECO:0000313" key="1">
    <source>
        <dbReference type="EMBL" id="KAF9515008.1"/>
    </source>
</evidence>